<reference evidence="1 2" key="1">
    <citation type="submission" date="2024-01" db="EMBL/GenBank/DDBJ databases">
        <title>The genomes of 5 underutilized Papilionoideae crops provide insights into root nodulation and disease resistanc.</title>
        <authorList>
            <person name="Jiang F."/>
        </authorList>
    </citation>
    <scope>NUCLEOTIDE SEQUENCE [LARGE SCALE GENOMIC DNA]</scope>
    <source>
        <strain evidence="1">LVBAO_FW01</strain>
        <tissue evidence="1">Leaves</tissue>
    </source>
</reference>
<evidence type="ECO:0000313" key="1">
    <source>
        <dbReference type="EMBL" id="KAK7315858.1"/>
    </source>
</evidence>
<protein>
    <submittedName>
        <fullName evidence="1">Uncharacterized protein</fullName>
    </submittedName>
</protein>
<dbReference type="EMBL" id="JAYMYQ010000008">
    <property type="protein sequence ID" value="KAK7315858.1"/>
    <property type="molecule type" value="Genomic_DNA"/>
</dbReference>
<proteinExistence type="predicted"/>
<organism evidence="1 2">
    <name type="scientific">Canavalia gladiata</name>
    <name type="common">Sword bean</name>
    <name type="synonym">Dolichos gladiatus</name>
    <dbReference type="NCBI Taxonomy" id="3824"/>
    <lineage>
        <taxon>Eukaryota</taxon>
        <taxon>Viridiplantae</taxon>
        <taxon>Streptophyta</taxon>
        <taxon>Embryophyta</taxon>
        <taxon>Tracheophyta</taxon>
        <taxon>Spermatophyta</taxon>
        <taxon>Magnoliopsida</taxon>
        <taxon>eudicotyledons</taxon>
        <taxon>Gunneridae</taxon>
        <taxon>Pentapetalae</taxon>
        <taxon>rosids</taxon>
        <taxon>fabids</taxon>
        <taxon>Fabales</taxon>
        <taxon>Fabaceae</taxon>
        <taxon>Papilionoideae</taxon>
        <taxon>50 kb inversion clade</taxon>
        <taxon>NPAAA clade</taxon>
        <taxon>indigoferoid/millettioid clade</taxon>
        <taxon>Phaseoleae</taxon>
        <taxon>Canavalia</taxon>
    </lineage>
</organism>
<gene>
    <name evidence="1" type="ORF">VNO77_34440</name>
</gene>
<comment type="caution">
    <text evidence="1">The sequence shown here is derived from an EMBL/GenBank/DDBJ whole genome shotgun (WGS) entry which is preliminary data.</text>
</comment>
<evidence type="ECO:0000313" key="2">
    <source>
        <dbReference type="Proteomes" id="UP001367508"/>
    </source>
</evidence>
<dbReference type="AlphaFoldDB" id="A0AAN9Q1S8"/>
<name>A0AAN9Q1S8_CANGL</name>
<accession>A0AAN9Q1S8</accession>
<sequence length="173" mass="19162">MKCKVSLSVSDARIIKPFSITVMREVANEHSSFNLDSSGLTLNCLGTWRILRNLRCLLLYKANNVTFNRVTGPYEIMAFPAMYNSFLSRSRVMNSTDEWCDAHALLPSAMKRMQASQALGLVHGILTTDNISSINFNGDGVPANNCSCFFARPEPEELDSDPETAHICSSECS</sequence>
<keyword evidence="2" id="KW-1185">Reference proteome</keyword>
<dbReference type="Proteomes" id="UP001367508">
    <property type="component" value="Unassembled WGS sequence"/>
</dbReference>